<dbReference type="EMBL" id="BQNB010014904">
    <property type="protein sequence ID" value="GJT33740.1"/>
    <property type="molecule type" value="Genomic_DNA"/>
</dbReference>
<organism evidence="2 3">
    <name type="scientific">Tanacetum coccineum</name>
    <dbReference type="NCBI Taxonomy" id="301880"/>
    <lineage>
        <taxon>Eukaryota</taxon>
        <taxon>Viridiplantae</taxon>
        <taxon>Streptophyta</taxon>
        <taxon>Embryophyta</taxon>
        <taxon>Tracheophyta</taxon>
        <taxon>Spermatophyta</taxon>
        <taxon>Magnoliopsida</taxon>
        <taxon>eudicotyledons</taxon>
        <taxon>Gunneridae</taxon>
        <taxon>Pentapetalae</taxon>
        <taxon>asterids</taxon>
        <taxon>campanulids</taxon>
        <taxon>Asterales</taxon>
        <taxon>Asteraceae</taxon>
        <taxon>Asteroideae</taxon>
        <taxon>Anthemideae</taxon>
        <taxon>Anthemidinae</taxon>
        <taxon>Tanacetum</taxon>
    </lineage>
</organism>
<proteinExistence type="predicted"/>
<reference evidence="2" key="1">
    <citation type="journal article" date="2022" name="Int. J. Mol. Sci.">
        <title>Draft Genome of Tanacetum Coccineum: Genomic Comparison of Closely Related Tanacetum-Family Plants.</title>
        <authorList>
            <person name="Yamashiro T."/>
            <person name="Shiraishi A."/>
            <person name="Nakayama K."/>
            <person name="Satake H."/>
        </authorList>
    </citation>
    <scope>NUCLEOTIDE SEQUENCE</scope>
</reference>
<accession>A0ABQ5D315</accession>
<feature type="compositionally biased region" description="Basic and acidic residues" evidence="1">
    <location>
        <begin position="140"/>
        <end position="150"/>
    </location>
</feature>
<keyword evidence="3" id="KW-1185">Reference proteome</keyword>
<reference evidence="2" key="2">
    <citation type="submission" date="2022-01" db="EMBL/GenBank/DDBJ databases">
        <authorList>
            <person name="Yamashiro T."/>
            <person name="Shiraishi A."/>
            <person name="Satake H."/>
            <person name="Nakayama K."/>
        </authorList>
    </citation>
    <scope>NUCLEOTIDE SEQUENCE</scope>
</reference>
<protein>
    <submittedName>
        <fullName evidence="2">Uncharacterized protein</fullName>
    </submittedName>
</protein>
<feature type="region of interest" description="Disordered" evidence="1">
    <location>
        <begin position="140"/>
        <end position="171"/>
    </location>
</feature>
<feature type="region of interest" description="Disordered" evidence="1">
    <location>
        <begin position="52"/>
        <end position="89"/>
    </location>
</feature>
<feature type="compositionally biased region" description="Low complexity" evidence="1">
    <location>
        <begin position="52"/>
        <end position="79"/>
    </location>
</feature>
<name>A0ABQ5D315_9ASTR</name>
<comment type="caution">
    <text evidence="2">The sequence shown here is derived from an EMBL/GenBank/DDBJ whole genome shotgun (WGS) entry which is preliminary data.</text>
</comment>
<sequence>MFSTIPAETPTILPVVSTLPHTSLFLYTDSSDSDTTERPPSQEPYEVTVARWRSRVAARSSPPSSPTHDPSPTDVTPPTRHILPAPPGLPCRPAILVLPGQPIPVGRPYRTQPNGVRKMLTARKSVGPLPSHRLALRCSESHSPSDHFSPDDFSSNTSSGSSSGYLSGRSIPDSSFDSPVASFAGPSRKRRRSSAALVPLASLVPGALSPIRSDLLPPHKRIRGFVSMTDYEVISEESYETYTEPDIDSDVQADIDACTIVADAAAARETDATVEVDTRLDKEDEDDEEAESSHKGTVEIGVDTVIELVVSEDTPMPIDDEDTWL</sequence>
<dbReference type="Proteomes" id="UP001151760">
    <property type="component" value="Unassembled WGS sequence"/>
</dbReference>
<evidence type="ECO:0000313" key="3">
    <source>
        <dbReference type="Proteomes" id="UP001151760"/>
    </source>
</evidence>
<gene>
    <name evidence="2" type="ORF">Tco_0924159</name>
</gene>
<evidence type="ECO:0000313" key="2">
    <source>
        <dbReference type="EMBL" id="GJT33740.1"/>
    </source>
</evidence>
<evidence type="ECO:0000256" key="1">
    <source>
        <dbReference type="SAM" id="MobiDB-lite"/>
    </source>
</evidence>
<feature type="compositionally biased region" description="Low complexity" evidence="1">
    <location>
        <begin position="151"/>
        <end position="170"/>
    </location>
</feature>
<feature type="region of interest" description="Disordered" evidence="1">
    <location>
        <begin position="275"/>
        <end position="298"/>
    </location>
</feature>